<dbReference type="GO" id="GO:0044611">
    <property type="term" value="C:nuclear pore inner ring"/>
    <property type="evidence" value="ECO:0007669"/>
    <property type="project" value="TreeGrafter"/>
</dbReference>
<evidence type="ECO:0000259" key="10">
    <source>
        <dbReference type="Pfam" id="PF21093"/>
    </source>
</evidence>
<evidence type="ECO:0008006" key="13">
    <source>
        <dbReference type="Google" id="ProtNLM"/>
    </source>
</evidence>
<protein>
    <recommendedName>
        <fullName evidence="13">Nucleoporin</fullName>
    </recommendedName>
</protein>
<evidence type="ECO:0000256" key="2">
    <source>
        <dbReference type="ARBA" id="ARBA00022448"/>
    </source>
</evidence>
<dbReference type="PANTHER" id="PTHR31431:SF1">
    <property type="entry name" value="NUCLEOPORIN NUP188"/>
    <property type="match status" value="1"/>
</dbReference>
<dbReference type="EMBL" id="JAFEKC020000003">
    <property type="protein sequence ID" value="KAK0515593.1"/>
    <property type="molecule type" value="Genomic_DNA"/>
</dbReference>
<dbReference type="GO" id="GO:0051028">
    <property type="term" value="P:mRNA transport"/>
    <property type="evidence" value="ECO:0007669"/>
    <property type="project" value="UniProtKB-KW"/>
</dbReference>
<keyword evidence="2" id="KW-0813">Transport</keyword>
<comment type="subcellular location">
    <subcellularLocation>
        <location evidence="1">Nucleus</location>
        <location evidence="1">Nuclear pore complex</location>
    </subcellularLocation>
</comment>
<evidence type="ECO:0000256" key="5">
    <source>
        <dbReference type="ARBA" id="ARBA00023010"/>
    </source>
</evidence>
<dbReference type="GO" id="GO:0006606">
    <property type="term" value="P:protein import into nucleus"/>
    <property type="evidence" value="ECO:0007669"/>
    <property type="project" value="TreeGrafter"/>
</dbReference>
<dbReference type="Gene3D" id="1.25.10.70">
    <property type="match status" value="1"/>
</dbReference>
<gene>
    <name evidence="11" type="ORF">JMJ35_001627</name>
</gene>
<keyword evidence="6" id="KW-0906">Nuclear pore complex</keyword>
<evidence type="ECO:0000256" key="1">
    <source>
        <dbReference type="ARBA" id="ARBA00004567"/>
    </source>
</evidence>
<keyword evidence="5" id="KW-0811">Translocation</keyword>
<keyword evidence="3" id="KW-0509">mRNA transport</keyword>
<sequence length="1879" mass="207986">MAPIGEAYFPPLDRCFSGEHQLLSWKNTYVALSQLGGERDNGILRRHLTDPQTIEILARAFSPYSAPTSQTKSSFETKTSAINVTPSPHAHYDIKQIKDDTLWLSKETKTDEVAALRITLLEWQTRSAIQLLRGSPGDQATNLTGTRGINQLQASFFDPGSSLLAKSSFREDNEPRFDDNKARHQRLLETYLSERRYILKTSEYVTFAALCNRIDGPDKAATQVKRKPGWLDEVGSSILSSWSVEESSKTRGRSLIIGAVESLRARFEALREGSGWLADEGVQADIELAWGRNQLVETIHIMQILLNVLEFSPILLKAPAVLAWFRLMSECGFFEVLQLPHSALHGKFEIPLRCLGVLVSLAILNTPKSLDTIIETSATGVSTTTPTDGVPYILDSAAVNELNEIFISVAPFRVPSPAVLAWGILMHTVRETALVTRETREVRQSLRAADKYGAADSSDTEGAERPSGERLATLKRRSSTGSDTSQQSTILEEISDAIAITGVDGDPITYLASNAVQGNKVFEIIEAISVDYCTAYGFEHEGRPGQKMRSLLLDLIRLCSDFVDYSPVLLIATMAVLTGSERYWDTLDRSTDFKDSPTSKFLKDNDMRLRFFLTASARFPHESSPFLHFCRALTFDNNGKDGMQHAIWTILEDMNAFTCSIPMEFTAYKPVRTQEESDHIELTDNLTFSIIQVSASAKSNRTPQIMAKNTPSFATHEVLSGTQGEIQNDSKPFVVVWNQDFSGLVYIGKVLQCACTVADLRTAPTSLTFSPDVVGDIISLITYMLSSIVRGNSLGQISVDAAELASTILGSASDGLDRNQDIVSVIFEIFEQELYQHRKSTDDVESVELLVQCIQFTYALLPVMPDRVWPFLGRSGLLGIGKDESQLTAIVATQEIILGRYDFLLGCIRLYDALIEDVIAHVVSRNAPSKAVTRFGSATTLGPGISQPAMQKVLLSFTRMMIEVFESTMNWRFVVQEDRMEINALLCSIFQKILQYSFNFNDTPDLSKKIVCALAPSAEYIVDVFLSRSSNDVTVLPFLHILGEGIATPTTTLPTRGLQYWTSQVRAVLSLTSVLVQVNRFLHLQPSHLESQMFNAAHILAKVYAAHESYKLPVIDLFDALVRSAAATGQQPPSLLGHLGQETANQFLDVLSMLDQPLNNGALASAIWRLLSAVVSKRQQWFAIFVLTGSTPRNTFKDKSDSTVMSSRRMEPILNIAMDALSSIEKLEPRKALCMLEFVELAADFWPWVLNTMDEHSRFLNAISEYAAKIGQIAGTLRNKSSTISADYERIQMASLIADILSMYTHHTLQSDSPRFAKSLVNHLTYLIKNAISPPTYNSSLHVNLRHNFEAKFPGCSLADFKRTTINRPQLGESFYYDLTLAKKMLAHEPAWTGKKGQGFAEEMKRANINLSLVEAQINLFHSWKSLLVELSGPLAKEPKFQRLMAIAAADCLKANAENSLPDLFFQRLVQSRADLAFTLMQRLHEVKSVEPEVKNLLHITWNTLRTHNPDLGAALEGDGADYYRMLLRTLYLALQAHTSPDSSPKDLTASQTQAKWSSTPDSVIQTALEILTKMIAQGFRSLTVILHDSSHLVHPSDFSLLTAILRSILHIPDLTRNTTHLLSAFSDAQSARCASTLLSWSDQLATNGDPIYGELSIHFLLEMSSVPALAESLAVEGLLSHILSTNLVRLLQSRPFGPFDNPPRMYTIWARGILPLLLNLLHAIGAPLAAEISAALNTFPHQLSRASNVFAANPRAPTRDPNAEYITLSLASEAVNLALITTILQTLCEAGASAVVIATQVEEVKWDRAQVKEDAEGWLQRRGGLRERIVPTSEREEVWGRGKPVSGEGGYESRLEEKVVEEMKFCVGVLDSGVGGGG</sequence>
<evidence type="ECO:0000256" key="8">
    <source>
        <dbReference type="SAM" id="MobiDB-lite"/>
    </source>
</evidence>
<dbReference type="GO" id="GO:0017056">
    <property type="term" value="F:structural constituent of nuclear pore"/>
    <property type="evidence" value="ECO:0007669"/>
    <property type="project" value="InterPro"/>
</dbReference>
<proteinExistence type="predicted"/>
<name>A0AA39V4A8_9LECA</name>
<dbReference type="GO" id="GO:0006405">
    <property type="term" value="P:RNA export from nucleus"/>
    <property type="evidence" value="ECO:0007669"/>
    <property type="project" value="TreeGrafter"/>
</dbReference>
<evidence type="ECO:0000259" key="9">
    <source>
        <dbReference type="Pfam" id="PF18378"/>
    </source>
</evidence>
<dbReference type="Pfam" id="PF18378">
    <property type="entry name" value="Nup188_C"/>
    <property type="match status" value="1"/>
</dbReference>
<dbReference type="Pfam" id="PF21093">
    <property type="entry name" value="Nup188_N-subdom_III"/>
    <property type="match status" value="1"/>
</dbReference>
<dbReference type="InterPro" id="IPR041634">
    <property type="entry name" value="Nup188_C"/>
</dbReference>
<keyword evidence="4" id="KW-0653">Protein transport</keyword>
<dbReference type="InterPro" id="IPR048883">
    <property type="entry name" value="Nup188_N-subdom_III"/>
</dbReference>
<evidence type="ECO:0000313" key="12">
    <source>
        <dbReference type="Proteomes" id="UP001166286"/>
    </source>
</evidence>
<feature type="domain" description="Nuclear pore protein Nup188 C-terminal" evidence="9">
    <location>
        <begin position="1497"/>
        <end position="1870"/>
    </location>
</feature>
<comment type="caution">
    <text evidence="11">The sequence shown here is derived from an EMBL/GenBank/DDBJ whole genome shotgun (WGS) entry which is preliminary data.</text>
</comment>
<feature type="domain" description="Nucleoporin Nup188 N-terminal subdomain III" evidence="10">
    <location>
        <begin position="734"/>
        <end position="1189"/>
    </location>
</feature>
<keyword evidence="12" id="KW-1185">Reference proteome</keyword>
<evidence type="ECO:0000256" key="6">
    <source>
        <dbReference type="ARBA" id="ARBA00023132"/>
    </source>
</evidence>
<dbReference type="Proteomes" id="UP001166286">
    <property type="component" value="Unassembled WGS sequence"/>
</dbReference>
<dbReference type="InterPro" id="IPR044840">
    <property type="entry name" value="Nup188"/>
</dbReference>
<feature type="region of interest" description="Disordered" evidence="8">
    <location>
        <begin position="446"/>
        <end position="487"/>
    </location>
</feature>
<reference evidence="11" key="1">
    <citation type="submission" date="2023-03" db="EMBL/GenBank/DDBJ databases">
        <title>Complete genome of Cladonia borealis.</title>
        <authorList>
            <person name="Park H."/>
        </authorList>
    </citation>
    <scope>NUCLEOTIDE SEQUENCE</scope>
    <source>
        <strain evidence="11">ANT050790</strain>
    </source>
</reference>
<organism evidence="11 12">
    <name type="scientific">Cladonia borealis</name>
    <dbReference type="NCBI Taxonomy" id="184061"/>
    <lineage>
        <taxon>Eukaryota</taxon>
        <taxon>Fungi</taxon>
        <taxon>Dikarya</taxon>
        <taxon>Ascomycota</taxon>
        <taxon>Pezizomycotina</taxon>
        <taxon>Lecanoromycetes</taxon>
        <taxon>OSLEUM clade</taxon>
        <taxon>Lecanoromycetidae</taxon>
        <taxon>Lecanorales</taxon>
        <taxon>Lecanorineae</taxon>
        <taxon>Cladoniaceae</taxon>
        <taxon>Cladonia</taxon>
    </lineage>
</organism>
<dbReference type="PANTHER" id="PTHR31431">
    <property type="entry name" value="NUCLEOPORIN NUP188 HOMOLOG"/>
    <property type="match status" value="1"/>
</dbReference>
<accession>A0AA39V4A8</accession>
<evidence type="ECO:0000256" key="7">
    <source>
        <dbReference type="ARBA" id="ARBA00023242"/>
    </source>
</evidence>
<evidence type="ECO:0000313" key="11">
    <source>
        <dbReference type="EMBL" id="KAK0515593.1"/>
    </source>
</evidence>
<evidence type="ECO:0000256" key="3">
    <source>
        <dbReference type="ARBA" id="ARBA00022816"/>
    </source>
</evidence>
<keyword evidence="7" id="KW-0539">Nucleus</keyword>
<evidence type="ECO:0000256" key="4">
    <source>
        <dbReference type="ARBA" id="ARBA00022927"/>
    </source>
</evidence>